<evidence type="ECO:0000313" key="3">
    <source>
        <dbReference type="Proteomes" id="UP001066276"/>
    </source>
</evidence>
<keyword evidence="3" id="KW-1185">Reference proteome</keyword>
<evidence type="ECO:0000313" key="2">
    <source>
        <dbReference type="EMBL" id="KAJ1108806.1"/>
    </source>
</evidence>
<feature type="compositionally biased region" description="Basic residues" evidence="1">
    <location>
        <begin position="46"/>
        <end position="56"/>
    </location>
</feature>
<gene>
    <name evidence="2" type="ORF">NDU88_006176</name>
</gene>
<dbReference type="Proteomes" id="UP001066276">
    <property type="component" value="Chromosome 9"/>
</dbReference>
<evidence type="ECO:0000256" key="1">
    <source>
        <dbReference type="SAM" id="MobiDB-lite"/>
    </source>
</evidence>
<organism evidence="2 3">
    <name type="scientific">Pleurodeles waltl</name>
    <name type="common">Iberian ribbed newt</name>
    <dbReference type="NCBI Taxonomy" id="8319"/>
    <lineage>
        <taxon>Eukaryota</taxon>
        <taxon>Metazoa</taxon>
        <taxon>Chordata</taxon>
        <taxon>Craniata</taxon>
        <taxon>Vertebrata</taxon>
        <taxon>Euteleostomi</taxon>
        <taxon>Amphibia</taxon>
        <taxon>Batrachia</taxon>
        <taxon>Caudata</taxon>
        <taxon>Salamandroidea</taxon>
        <taxon>Salamandridae</taxon>
        <taxon>Pleurodelinae</taxon>
        <taxon>Pleurodeles</taxon>
    </lineage>
</organism>
<comment type="caution">
    <text evidence="2">The sequence shown here is derived from an EMBL/GenBank/DDBJ whole genome shotgun (WGS) entry which is preliminary data.</text>
</comment>
<reference evidence="2" key="1">
    <citation type="journal article" date="2022" name="bioRxiv">
        <title>Sequencing and chromosome-scale assembly of the giantPleurodeles waltlgenome.</title>
        <authorList>
            <person name="Brown T."/>
            <person name="Elewa A."/>
            <person name="Iarovenko S."/>
            <person name="Subramanian E."/>
            <person name="Araus A.J."/>
            <person name="Petzold A."/>
            <person name="Susuki M."/>
            <person name="Suzuki K.-i.T."/>
            <person name="Hayashi T."/>
            <person name="Toyoda A."/>
            <person name="Oliveira C."/>
            <person name="Osipova E."/>
            <person name="Leigh N.D."/>
            <person name="Simon A."/>
            <person name="Yun M.H."/>
        </authorList>
    </citation>
    <scope>NUCLEOTIDE SEQUENCE</scope>
    <source>
        <strain evidence="2">20211129_DDA</strain>
        <tissue evidence="2">Liver</tissue>
    </source>
</reference>
<dbReference type="EMBL" id="JANPWB010000013">
    <property type="protein sequence ID" value="KAJ1108806.1"/>
    <property type="molecule type" value="Genomic_DNA"/>
</dbReference>
<name>A0AAV7MZN3_PLEWA</name>
<feature type="compositionally biased region" description="Basic and acidic residues" evidence="1">
    <location>
        <begin position="1"/>
        <end position="33"/>
    </location>
</feature>
<protein>
    <submittedName>
        <fullName evidence="2">Uncharacterized protein</fullName>
    </submittedName>
</protein>
<dbReference type="AlphaFoldDB" id="A0AAV7MZN3"/>
<sequence length="112" mass="13402">MELRGRQEKEELRGRQEKEEFEGQRRVEAEKQQMRLKPWGPMEKTLRRKMALRRPLPRTGGEDTQRRDHVREKRGPCRYELQPQRDTGRWGFEILKGGGGRMAGKREAQMNK</sequence>
<accession>A0AAV7MZN3</accession>
<proteinExistence type="predicted"/>
<feature type="region of interest" description="Disordered" evidence="1">
    <location>
        <begin position="1"/>
        <end position="76"/>
    </location>
</feature>
<feature type="compositionally biased region" description="Basic and acidic residues" evidence="1">
    <location>
        <begin position="60"/>
        <end position="76"/>
    </location>
</feature>